<name>A0ABQ2A7N0_9BACL</name>
<sequence length="74" mass="8349">MSRLVLAMMELIGWLQMYGGIFTVLGALAGIGNFVLGLRKLRTEKKTEPKKEKMTYGFSIEVNLNITRTIKKEA</sequence>
<evidence type="ECO:0000256" key="1">
    <source>
        <dbReference type="SAM" id="Phobius"/>
    </source>
</evidence>
<dbReference type="EMBL" id="BMDD01000006">
    <property type="protein sequence ID" value="GGH85950.1"/>
    <property type="molecule type" value="Genomic_DNA"/>
</dbReference>
<keyword evidence="3" id="KW-1185">Reference proteome</keyword>
<evidence type="ECO:0000313" key="3">
    <source>
        <dbReference type="Proteomes" id="UP000605427"/>
    </source>
</evidence>
<organism evidence="2 3">
    <name type="scientific">Saccharibacillus endophyticus</name>
    <dbReference type="NCBI Taxonomy" id="2060666"/>
    <lineage>
        <taxon>Bacteria</taxon>
        <taxon>Bacillati</taxon>
        <taxon>Bacillota</taxon>
        <taxon>Bacilli</taxon>
        <taxon>Bacillales</taxon>
        <taxon>Paenibacillaceae</taxon>
        <taxon>Saccharibacillus</taxon>
    </lineage>
</organism>
<reference evidence="3" key="1">
    <citation type="journal article" date="2019" name="Int. J. Syst. Evol. Microbiol.">
        <title>The Global Catalogue of Microorganisms (GCM) 10K type strain sequencing project: providing services to taxonomists for standard genome sequencing and annotation.</title>
        <authorList>
            <consortium name="The Broad Institute Genomics Platform"/>
            <consortium name="The Broad Institute Genome Sequencing Center for Infectious Disease"/>
            <person name="Wu L."/>
            <person name="Ma J."/>
        </authorList>
    </citation>
    <scope>NUCLEOTIDE SEQUENCE [LARGE SCALE GENOMIC DNA]</scope>
    <source>
        <strain evidence="3">CCM 8702</strain>
    </source>
</reference>
<keyword evidence="1" id="KW-1133">Transmembrane helix</keyword>
<comment type="caution">
    <text evidence="2">The sequence shown here is derived from an EMBL/GenBank/DDBJ whole genome shotgun (WGS) entry which is preliminary data.</text>
</comment>
<protein>
    <submittedName>
        <fullName evidence="2">Uncharacterized protein</fullName>
    </submittedName>
</protein>
<dbReference type="RefSeq" id="WP_172246649.1">
    <property type="nucleotide sequence ID" value="NZ_BMDD01000006.1"/>
</dbReference>
<proteinExistence type="predicted"/>
<gene>
    <name evidence="2" type="ORF">GCM10007362_44580</name>
</gene>
<feature type="transmembrane region" description="Helical" evidence="1">
    <location>
        <begin position="12"/>
        <end position="36"/>
    </location>
</feature>
<evidence type="ECO:0000313" key="2">
    <source>
        <dbReference type="EMBL" id="GGH85950.1"/>
    </source>
</evidence>
<keyword evidence="1" id="KW-0472">Membrane</keyword>
<dbReference type="Proteomes" id="UP000605427">
    <property type="component" value="Unassembled WGS sequence"/>
</dbReference>
<accession>A0ABQ2A7N0</accession>
<keyword evidence="1" id="KW-0812">Transmembrane</keyword>